<dbReference type="OrthoDB" id="1898716at2759"/>
<evidence type="ECO:0000256" key="5">
    <source>
        <dbReference type="ARBA" id="ARBA00023242"/>
    </source>
</evidence>
<dbReference type="GO" id="GO:0000978">
    <property type="term" value="F:RNA polymerase II cis-regulatory region sequence-specific DNA binding"/>
    <property type="evidence" value="ECO:0007669"/>
    <property type="project" value="TreeGrafter"/>
</dbReference>
<dbReference type="EMBL" id="CM018049">
    <property type="protein sequence ID" value="KAA8519528.1"/>
    <property type="molecule type" value="Genomic_DNA"/>
</dbReference>
<proteinExistence type="predicted"/>
<evidence type="ECO:0000256" key="1">
    <source>
        <dbReference type="ARBA" id="ARBA00004123"/>
    </source>
</evidence>
<protein>
    <recommendedName>
        <fullName evidence="7">MADS-box domain-containing protein</fullName>
    </recommendedName>
</protein>
<sequence length="194" mass="22254">MESKQTKGRQRIDMKKRENEEDRLITFSKRRAGIYKKASELCTLCGTDVGLIIFSPSGKPFSFAHPSIDFIANRFLHQNPHPIGNTSRIFEAHLRARIDELNTKLNKQTEESEAEKERQGMLDSMAEAAASENKGWWEAPIDEFGKDEVEKLTAWFQETQGFLSAIRTYMAKAVSAENFTLGVRIHFALSFMFW</sequence>
<dbReference type="GO" id="GO:0000981">
    <property type="term" value="F:DNA-binding transcription factor activity, RNA polymerase II-specific"/>
    <property type="evidence" value="ECO:0007669"/>
    <property type="project" value="TreeGrafter"/>
</dbReference>
<dbReference type="Gene3D" id="3.40.1810.10">
    <property type="entry name" value="Transcription factor, MADS-box"/>
    <property type="match status" value="1"/>
</dbReference>
<dbReference type="GO" id="GO:0005634">
    <property type="term" value="C:nucleus"/>
    <property type="evidence" value="ECO:0007669"/>
    <property type="project" value="UniProtKB-SubCell"/>
</dbReference>
<dbReference type="SMART" id="SM00432">
    <property type="entry name" value="MADS"/>
    <property type="match status" value="1"/>
</dbReference>
<dbReference type="PANTHER" id="PTHR11945:SF725">
    <property type="entry name" value="AGAMOUS-LIKE 58-RELATED"/>
    <property type="match status" value="1"/>
</dbReference>
<reference evidence="8 9" key="1">
    <citation type="submission" date="2019-09" db="EMBL/GenBank/DDBJ databases">
        <title>A chromosome-level genome assembly of the Chinese tupelo Nyssa sinensis.</title>
        <authorList>
            <person name="Yang X."/>
            <person name="Kang M."/>
            <person name="Yang Y."/>
            <person name="Xiong H."/>
            <person name="Wang M."/>
            <person name="Zhang Z."/>
            <person name="Wang Z."/>
            <person name="Wu H."/>
            <person name="Ma T."/>
            <person name="Liu J."/>
            <person name="Xi Z."/>
        </authorList>
    </citation>
    <scope>NUCLEOTIDE SEQUENCE [LARGE SCALE GENOMIC DNA]</scope>
    <source>
        <strain evidence="8">J267</strain>
        <tissue evidence="8">Leaf</tissue>
    </source>
</reference>
<keyword evidence="3" id="KW-0238">DNA-binding</keyword>
<dbReference type="GO" id="GO:0046983">
    <property type="term" value="F:protein dimerization activity"/>
    <property type="evidence" value="ECO:0007669"/>
    <property type="project" value="InterPro"/>
</dbReference>
<evidence type="ECO:0000259" key="7">
    <source>
        <dbReference type="PROSITE" id="PS50066"/>
    </source>
</evidence>
<evidence type="ECO:0000256" key="6">
    <source>
        <dbReference type="SAM" id="Coils"/>
    </source>
</evidence>
<keyword evidence="9" id="KW-1185">Reference proteome</keyword>
<gene>
    <name evidence="8" type="ORF">F0562_013784</name>
</gene>
<dbReference type="InterPro" id="IPR036879">
    <property type="entry name" value="TF_MADSbox_sf"/>
</dbReference>
<name>A0A5J4ZPC7_9ASTE</name>
<evidence type="ECO:0000256" key="2">
    <source>
        <dbReference type="ARBA" id="ARBA00023015"/>
    </source>
</evidence>
<keyword evidence="2" id="KW-0805">Transcription regulation</keyword>
<dbReference type="PRINTS" id="PR00404">
    <property type="entry name" value="MADSDOMAIN"/>
</dbReference>
<comment type="subcellular location">
    <subcellularLocation>
        <location evidence="1">Nucleus</location>
    </subcellularLocation>
</comment>
<organism evidence="8 9">
    <name type="scientific">Nyssa sinensis</name>
    <dbReference type="NCBI Taxonomy" id="561372"/>
    <lineage>
        <taxon>Eukaryota</taxon>
        <taxon>Viridiplantae</taxon>
        <taxon>Streptophyta</taxon>
        <taxon>Embryophyta</taxon>
        <taxon>Tracheophyta</taxon>
        <taxon>Spermatophyta</taxon>
        <taxon>Magnoliopsida</taxon>
        <taxon>eudicotyledons</taxon>
        <taxon>Gunneridae</taxon>
        <taxon>Pentapetalae</taxon>
        <taxon>asterids</taxon>
        <taxon>Cornales</taxon>
        <taxon>Nyssaceae</taxon>
        <taxon>Nyssa</taxon>
    </lineage>
</organism>
<dbReference type="Proteomes" id="UP000325577">
    <property type="component" value="Linkage Group LG6"/>
</dbReference>
<evidence type="ECO:0000313" key="8">
    <source>
        <dbReference type="EMBL" id="KAA8519528.1"/>
    </source>
</evidence>
<evidence type="ECO:0000313" key="9">
    <source>
        <dbReference type="Proteomes" id="UP000325577"/>
    </source>
</evidence>
<dbReference type="PANTHER" id="PTHR11945">
    <property type="entry name" value="MADS BOX PROTEIN"/>
    <property type="match status" value="1"/>
</dbReference>
<dbReference type="Pfam" id="PF00319">
    <property type="entry name" value="SRF-TF"/>
    <property type="match status" value="1"/>
</dbReference>
<accession>A0A5J4ZPC7</accession>
<feature type="coiled-coil region" evidence="6">
    <location>
        <begin position="91"/>
        <end position="118"/>
    </location>
</feature>
<evidence type="ECO:0000256" key="4">
    <source>
        <dbReference type="ARBA" id="ARBA00023163"/>
    </source>
</evidence>
<dbReference type="AlphaFoldDB" id="A0A5J4ZPC7"/>
<keyword evidence="4" id="KW-0804">Transcription</keyword>
<dbReference type="FunFam" id="3.40.1810.10:FF:000006">
    <property type="entry name" value="Agamous-like MADS-box protein AGL62"/>
    <property type="match status" value="1"/>
</dbReference>
<dbReference type="SUPFAM" id="SSF55455">
    <property type="entry name" value="SRF-like"/>
    <property type="match status" value="1"/>
</dbReference>
<keyword evidence="5" id="KW-0539">Nucleus</keyword>
<keyword evidence="6" id="KW-0175">Coiled coil</keyword>
<evidence type="ECO:0000256" key="3">
    <source>
        <dbReference type="ARBA" id="ARBA00023125"/>
    </source>
</evidence>
<dbReference type="InterPro" id="IPR002100">
    <property type="entry name" value="TF_MADSbox"/>
</dbReference>
<dbReference type="PROSITE" id="PS50066">
    <property type="entry name" value="MADS_BOX_2"/>
    <property type="match status" value="1"/>
</dbReference>
<feature type="domain" description="MADS-box" evidence="7">
    <location>
        <begin position="7"/>
        <end position="67"/>
    </location>
</feature>